<dbReference type="Gene3D" id="3.40.630.30">
    <property type="match status" value="1"/>
</dbReference>
<evidence type="ECO:0000313" key="3">
    <source>
        <dbReference type="Proteomes" id="UP000552709"/>
    </source>
</evidence>
<evidence type="ECO:0000313" key="2">
    <source>
        <dbReference type="EMBL" id="MBB5362354.1"/>
    </source>
</evidence>
<dbReference type="GO" id="GO:0016747">
    <property type="term" value="F:acyltransferase activity, transferring groups other than amino-acyl groups"/>
    <property type="evidence" value="ECO:0007669"/>
    <property type="project" value="InterPro"/>
</dbReference>
<sequence>MPPSVEVQVVSPAGLRAAFAALYGADPDDIAWMTEACTAGFVALDPAGDMLGAVGTRPSPRHGAELVGGVFPGPARDEVALLLVRAAQAEVGRVYLFAEGYLFPPEGLLEAGLREVGAYRRLSGRVPYRHVDPPAGVRLLPLADVPDAETRLQALRTYEDRVGHHAVTPEAAADGAGGFDAHLSVIALDDSGRAVGVCRAGIEDGEGRLDAPGVAPDWRHTNLRAALLNEVNTRLRAAGITRVSVDSWGDTLEELAHDLKLGLGVTEETPILAAG</sequence>
<dbReference type="RefSeq" id="WP_229790001.1">
    <property type="nucleotide sequence ID" value="NZ_JACHFL010000003.1"/>
</dbReference>
<feature type="domain" description="N-acetyltransferase" evidence="1">
    <location>
        <begin position="143"/>
        <end position="275"/>
    </location>
</feature>
<proteinExistence type="predicted"/>
<keyword evidence="2" id="KW-0808">Transferase</keyword>
<protein>
    <submittedName>
        <fullName evidence="2">GNAT superfamily N-acetyltransferase</fullName>
    </submittedName>
</protein>
<dbReference type="Proteomes" id="UP000552709">
    <property type="component" value="Unassembled WGS sequence"/>
</dbReference>
<evidence type="ECO:0000259" key="1">
    <source>
        <dbReference type="PROSITE" id="PS51186"/>
    </source>
</evidence>
<keyword evidence="3" id="KW-1185">Reference proteome</keyword>
<gene>
    <name evidence="2" type="ORF">HNQ08_001449</name>
</gene>
<comment type="caution">
    <text evidence="2">The sequence shown here is derived from an EMBL/GenBank/DDBJ whole genome shotgun (WGS) entry which is preliminary data.</text>
</comment>
<dbReference type="InterPro" id="IPR000182">
    <property type="entry name" value="GNAT_dom"/>
</dbReference>
<dbReference type="InterPro" id="IPR016181">
    <property type="entry name" value="Acyl_CoA_acyltransferase"/>
</dbReference>
<reference evidence="2 3" key="1">
    <citation type="submission" date="2020-08" db="EMBL/GenBank/DDBJ databases">
        <title>Genomic Encyclopedia of Type Strains, Phase IV (KMG-IV): sequencing the most valuable type-strain genomes for metagenomic binning, comparative biology and taxonomic classification.</title>
        <authorList>
            <person name="Goeker M."/>
        </authorList>
    </citation>
    <scope>NUCLEOTIDE SEQUENCE [LARGE SCALE GENOMIC DNA]</scope>
    <source>
        <strain evidence="2 3">DSM 27939</strain>
    </source>
</reference>
<accession>A0A7W8NCM3</accession>
<dbReference type="EMBL" id="JACHFL010000003">
    <property type="protein sequence ID" value="MBB5362354.1"/>
    <property type="molecule type" value="Genomic_DNA"/>
</dbReference>
<dbReference type="AlphaFoldDB" id="A0A7W8NCM3"/>
<dbReference type="PROSITE" id="PS51186">
    <property type="entry name" value="GNAT"/>
    <property type="match status" value="1"/>
</dbReference>
<name>A0A7W8NCM3_9DEIO</name>
<organism evidence="2 3">
    <name type="scientific">Deinococcus humi</name>
    <dbReference type="NCBI Taxonomy" id="662880"/>
    <lineage>
        <taxon>Bacteria</taxon>
        <taxon>Thermotogati</taxon>
        <taxon>Deinococcota</taxon>
        <taxon>Deinococci</taxon>
        <taxon>Deinococcales</taxon>
        <taxon>Deinococcaceae</taxon>
        <taxon>Deinococcus</taxon>
    </lineage>
</organism>
<dbReference type="SUPFAM" id="SSF55729">
    <property type="entry name" value="Acyl-CoA N-acyltransferases (Nat)"/>
    <property type="match status" value="1"/>
</dbReference>